<evidence type="ECO:0000313" key="1">
    <source>
        <dbReference type="EnsemblMetazoa" id="SCAU012355-PA"/>
    </source>
</evidence>
<gene>
    <name evidence="1" type="primary">106083823</name>
</gene>
<dbReference type="KEGG" id="scac:106083823"/>
<sequence>MDTPYYNLEEEQIPSDLDKEVLLKMAKRLEPTEEDIKRPMTDEELRELCLKVKCRVEAYRWNPVYVYKRYFEKRNRFANKPPQEQRYLMAKAVNRHKAKMLYDEEEIKKERRQEWILRKKDNILSLESWAYAREHENDNVSRSSQSMELLEVAESPMEEEHLEEEQEDFETPTIVDSEFLISQAESEMSTLDDDANIVKTHINYEALNMSEADQIPFDDDANIVETQLNYEALNMREGDQIPLVNSEELRERGLNKSMCQMFNANTESMTICDSEVLTQDAQSQDVLSNNYEEFDGGVPLTSTQSQDKI</sequence>
<protein>
    <recommendedName>
        <fullName evidence="3">Telomere-binding protein cav</fullName>
    </recommendedName>
</protein>
<name>A0A1I8PYY2_STOCA</name>
<keyword evidence="2" id="KW-1185">Reference proteome</keyword>
<organism evidence="1 2">
    <name type="scientific">Stomoxys calcitrans</name>
    <name type="common">Stable fly</name>
    <name type="synonym">Conops calcitrans</name>
    <dbReference type="NCBI Taxonomy" id="35570"/>
    <lineage>
        <taxon>Eukaryota</taxon>
        <taxon>Metazoa</taxon>
        <taxon>Ecdysozoa</taxon>
        <taxon>Arthropoda</taxon>
        <taxon>Hexapoda</taxon>
        <taxon>Insecta</taxon>
        <taxon>Pterygota</taxon>
        <taxon>Neoptera</taxon>
        <taxon>Endopterygota</taxon>
        <taxon>Diptera</taxon>
        <taxon>Brachycera</taxon>
        <taxon>Muscomorpha</taxon>
        <taxon>Muscoidea</taxon>
        <taxon>Muscidae</taxon>
        <taxon>Stomoxys</taxon>
    </lineage>
</organism>
<dbReference type="Proteomes" id="UP000095300">
    <property type="component" value="Unassembled WGS sequence"/>
</dbReference>
<dbReference type="OrthoDB" id="7934455at2759"/>
<accession>A0A1I8PYY2</accession>
<evidence type="ECO:0000313" key="2">
    <source>
        <dbReference type="Proteomes" id="UP000095300"/>
    </source>
</evidence>
<dbReference type="AlphaFoldDB" id="A0A1I8PYY2"/>
<dbReference type="EnsemblMetazoa" id="SCAU012355-RA">
    <property type="protein sequence ID" value="SCAU012355-PA"/>
    <property type="gene ID" value="SCAU012355"/>
</dbReference>
<evidence type="ECO:0008006" key="3">
    <source>
        <dbReference type="Google" id="ProtNLM"/>
    </source>
</evidence>
<reference evidence="1" key="1">
    <citation type="submission" date="2020-05" db="UniProtKB">
        <authorList>
            <consortium name="EnsemblMetazoa"/>
        </authorList>
    </citation>
    <scope>IDENTIFICATION</scope>
    <source>
        <strain evidence="1">USDA</strain>
    </source>
</reference>
<proteinExistence type="predicted"/>
<dbReference type="STRING" id="35570.A0A1I8PYY2"/>
<dbReference type="VEuPathDB" id="VectorBase:SCAU012355"/>